<sequence length="732" mass="83209">MDDKYLGGLHGNVTRPNVPVDHSQILNIQTARDRKHQPKKMVSLSSQDELRGYIYTPLPGNTRSIRVLSIDSKPGETIRCSFRVLNLDNKPIYDCLSYTWAHPLYQAIWREDDRRIIDESPTKLIKCEGKAFKVAENLYEALKQLCKKRWSLDEHGYSGQNCIWIDAICINQNDDVEKKPQLEMMKDIYCGAENVIAWLGPDSDDPEAARLDVAIDVLERLASIPPSRRNVYLPDNLFDGSIWDTLGMEPIFEEEWLHFAAFILRSWFSRIWVVQERWAAKKMFVFCGDYVIKWKVLSDGIMTMMAMNMDRLLNSKVEEMVGSGSPPTRFVTNKIRNQFIFTDVDKTQSLTLEKLLANGRVFNATNQDDRVFGVLGMWTPSGAFLGQKPWSLIGGWTTKKQRTTEKLYTDASFLAIHEMGDLNLLSLVEDASYRKLPGLPSWVPDYTVPPATEPLNGIPRADGGVGPWNASRGLLPWKEPINADGILRVQGVKIGTIAKIAADYSEIVDEHKFCDLLELLRIAVTTEPKRNSVEQFWRALIKDNYDGQPAADDARLAFPNLITHHVWVLQIALSHKQAIASISDAEPIFREQNRQELGKFESIMDKYIDLLSKLSTEEDSLIPTLDMIQAIIDQGNENHTDFIAVYYRILADFRSAYMGRRLVRTDDNYLGIAPQSVEESDEVWILAGAFVPIILRREGVSDKRKLVGEAYINGCMNGETVDPRNVTDLEII</sequence>
<dbReference type="InterPro" id="IPR052895">
    <property type="entry name" value="HetReg/Transcr_Mod"/>
</dbReference>
<keyword evidence="3" id="KW-1185">Reference proteome</keyword>
<proteinExistence type="predicted"/>
<evidence type="ECO:0000313" key="2">
    <source>
        <dbReference type="EMBL" id="CAG8959329.1"/>
    </source>
</evidence>
<name>A0A9N9PM82_9HELO</name>
<dbReference type="OrthoDB" id="3548654at2759"/>
<feature type="domain" description="Heterokaryon incompatibility" evidence="1">
    <location>
        <begin position="93"/>
        <end position="276"/>
    </location>
</feature>
<comment type="caution">
    <text evidence="2">The sequence shown here is derived from an EMBL/GenBank/DDBJ whole genome shotgun (WGS) entry which is preliminary data.</text>
</comment>
<organism evidence="2 3">
    <name type="scientific">Hymenoscyphus fraxineus</name>
    <dbReference type="NCBI Taxonomy" id="746836"/>
    <lineage>
        <taxon>Eukaryota</taxon>
        <taxon>Fungi</taxon>
        <taxon>Dikarya</taxon>
        <taxon>Ascomycota</taxon>
        <taxon>Pezizomycotina</taxon>
        <taxon>Leotiomycetes</taxon>
        <taxon>Helotiales</taxon>
        <taxon>Helotiaceae</taxon>
        <taxon>Hymenoscyphus</taxon>
    </lineage>
</organism>
<dbReference type="PANTHER" id="PTHR24148:SF73">
    <property type="entry name" value="HET DOMAIN PROTEIN (AFU_ORTHOLOGUE AFUA_8G01020)"/>
    <property type="match status" value="1"/>
</dbReference>
<dbReference type="Pfam" id="PF26639">
    <property type="entry name" value="Het-6_barrel"/>
    <property type="match status" value="1"/>
</dbReference>
<evidence type="ECO:0000313" key="3">
    <source>
        <dbReference type="Proteomes" id="UP000696280"/>
    </source>
</evidence>
<accession>A0A9N9PM82</accession>
<dbReference type="EMBL" id="CAJVRL010000091">
    <property type="protein sequence ID" value="CAG8959329.1"/>
    <property type="molecule type" value="Genomic_DNA"/>
</dbReference>
<protein>
    <recommendedName>
        <fullName evidence="1">Heterokaryon incompatibility domain-containing protein</fullName>
    </recommendedName>
</protein>
<dbReference type="PANTHER" id="PTHR24148">
    <property type="entry name" value="ANKYRIN REPEAT DOMAIN-CONTAINING PROTEIN 39 HOMOLOG-RELATED"/>
    <property type="match status" value="1"/>
</dbReference>
<gene>
    <name evidence="2" type="ORF">HYFRA_00013099</name>
</gene>
<dbReference type="AlphaFoldDB" id="A0A9N9PM82"/>
<evidence type="ECO:0000259" key="1">
    <source>
        <dbReference type="Pfam" id="PF06985"/>
    </source>
</evidence>
<dbReference type="Proteomes" id="UP000696280">
    <property type="component" value="Unassembled WGS sequence"/>
</dbReference>
<reference evidence="2" key="1">
    <citation type="submission" date="2021-07" db="EMBL/GenBank/DDBJ databases">
        <authorList>
            <person name="Durling M."/>
        </authorList>
    </citation>
    <scope>NUCLEOTIDE SEQUENCE</scope>
</reference>
<dbReference type="InterPro" id="IPR010730">
    <property type="entry name" value="HET"/>
</dbReference>
<dbReference type="Pfam" id="PF06985">
    <property type="entry name" value="HET"/>
    <property type="match status" value="1"/>
</dbReference>